<protein>
    <submittedName>
        <fullName evidence="3">CdaR family protein</fullName>
    </submittedName>
</protein>
<keyword evidence="1" id="KW-0472">Membrane</keyword>
<keyword evidence="1" id="KW-0812">Transmembrane</keyword>
<name>A0A9N7JM85_CLOSE</name>
<evidence type="ECO:0000313" key="5">
    <source>
        <dbReference type="Proteomes" id="UP001055437"/>
    </source>
</evidence>
<feature type="transmembrane region" description="Helical" evidence="1">
    <location>
        <begin position="10"/>
        <end position="27"/>
    </location>
</feature>
<reference evidence="3" key="2">
    <citation type="submission" date="2022-06" db="EMBL/GenBank/DDBJ databases">
        <authorList>
            <person name="Holder M.E."/>
            <person name="Ajami N.J."/>
            <person name="Petrosino J.F."/>
        </authorList>
    </citation>
    <scope>NUCLEOTIDE SEQUENCE</scope>
    <source>
        <strain evidence="3">RMA 8861</strain>
    </source>
</reference>
<organism evidence="2 4">
    <name type="scientific">Clostridium septicum</name>
    <dbReference type="NCBI Taxonomy" id="1504"/>
    <lineage>
        <taxon>Bacteria</taxon>
        <taxon>Bacillati</taxon>
        <taxon>Bacillota</taxon>
        <taxon>Clostridia</taxon>
        <taxon>Eubacteriales</taxon>
        <taxon>Clostridiaceae</taxon>
        <taxon>Clostridium</taxon>
    </lineage>
</organism>
<proteinExistence type="predicted"/>
<reference evidence="2 4" key="1">
    <citation type="submission" date="2017-09" db="EMBL/GenBank/DDBJ databases">
        <authorList>
            <person name="Thomas P."/>
            <person name="Seyboldt C."/>
        </authorList>
    </citation>
    <scope>NUCLEOTIDE SEQUENCE [LARGE SCALE GENOMIC DNA]</scope>
    <source>
        <strain evidence="2 4">DSM 7534</strain>
    </source>
</reference>
<dbReference type="Pfam" id="PF07949">
    <property type="entry name" value="YbbR"/>
    <property type="match status" value="2"/>
</dbReference>
<dbReference type="Gene3D" id="2.170.120.30">
    <property type="match status" value="2"/>
</dbReference>
<keyword evidence="5" id="KW-1185">Reference proteome</keyword>
<dbReference type="InterPro" id="IPR012505">
    <property type="entry name" value="YbbR"/>
</dbReference>
<dbReference type="AlphaFoldDB" id="A0A9N7JM85"/>
<evidence type="ECO:0000313" key="2">
    <source>
        <dbReference type="EMBL" id="AYE34599.1"/>
    </source>
</evidence>
<dbReference type="GeneID" id="303560865"/>
<sequence length="416" mass="45989">MDKRDKNKRGIVPVICLLLSIGLWFYVTNVENPRRSYELKDVPVEIYNAETLVDSKLALVPDQKFYVNLKLEGYGSDIYKIKESDFKITVDLSDYALKKGENKIPVSIEKSPANINIKNDSSLTISIMLEELVEKSFQIKPRISITTKSGFFASEPDINPQEIQVSGAQSLVNRVSSIVVTGEEHDVSSDVKSSYKLEPLDSADKLVEGVHLSQDVVDVVIKISQGKSVPLKINTVGQLPAGMKLKTLEATRKTVELLGPKDLLDKITEVQSTPLDLSTFNGDGETNLTVVIPEGLSIKQGEEYVNVKLTVSKIVSKNFEVAFTLKGALEGLKITPTKNTVKVSISGYDDEIENVTVDNIKAELNVESFKDEGTFSVSPIVTLIGLDEKFTIGNIEKIEFTVVKEVEQKPEENIPH</sequence>
<dbReference type="OrthoDB" id="2111604at2"/>
<keyword evidence="1" id="KW-1133">Transmembrane helix</keyword>
<dbReference type="PANTHER" id="PTHR37804:SF1">
    <property type="entry name" value="CDAA REGULATORY PROTEIN CDAR"/>
    <property type="match status" value="1"/>
</dbReference>
<dbReference type="InterPro" id="IPR053154">
    <property type="entry name" value="c-di-AMP_regulator"/>
</dbReference>
<accession>A0A9N7JM85</accession>
<gene>
    <name evidence="2" type="ORF">CP523_09265</name>
    <name evidence="3" type="ORF">NH397_01600</name>
</gene>
<evidence type="ECO:0000256" key="1">
    <source>
        <dbReference type="SAM" id="Phobius"/>
    </source>
</evidence>
<dbReference type="EMBL" id="CP023671">
    <property type="protein sequence ID" value="AYE34599.1"/>
    <property type="molecule type" value="Genomic_DNA"/>
</dbReference>
<dbReference type="Proteomes" id="UP001055437">
    <property type="component" value="Chromosome"/>
</dbReference>
<dbReference type="KEGG" id="csep:CP523_09265"/>
<dbReference type="Proteomes" id="UP000280586">
    <property type="component" value="Chromosome"/>
</dbReference>
<dbReference type="Gene3D" id="2.170.120.40">
    <property type="entry name" value="YbbR-like domain"/>
    <property type="match status" value="2"/>
</dbReference>
<dbReference type="EMBL" id="CP099799">
    <property type="protein sequence ID" value="USS01190.1"/>
    <property type="molecule type" value="Genomic_DNA"/>
</dbReference>
<evidence type="ECO:0000313" key="4">
    <source>
        <dbReference type="Proteomes" id="UP000280586"/>
    </source>
</evidence>
<dbReference type="RefSeq" id="WP_066678313.1">
    <property type="nucleotide sequence ID" value="NZ_CABMIZ010000041.1"/>
</dbReference>
<dbReference type="PANTHER" id="PTHR37804">
    <property type="entry name" value="CDAA REGULATORY PROTEIN CDAR"/>
    <property type="match status" value="1"/>
</dbReference>
<evidence type="ECO:0000313" key="3">
    <source>
        <dbReference type="EMBL" id="USS01190.1"/>
    </source>
</evidence>